<keyword evidence="3" id="KW-0378">Hydrolase</keyword>
<feature type="transmembrane region" description="Helical" evidence="2">
    <location>
        <begin position="469"/>
        <end position="488"/>
    </location>
</feature>
<evidence type="ECO:0000313" key="4">
    <source>
        <dbReference type="Proteomes" id="UP000264071"/>
    </source>
</evidence>
<sequence length="518" mass="55765">MPPLGDLNRMACGLLQATAGLPPGPRTHADLPVQPRGCSIVSMDPIDTAPEGGHTPSGRPAASAAPGSVTGTHLLVCIAGPDLHKRILVGATPVQLGTSADCAVLSDDPEVVGAFARIRLDGQQVRIDALGTLPLYVDGHAASTVVARARQQVRIGRSLWEVHVTTTPVSVFDFVSRMGDHLSNAAGIEKPGEWNAREMFADVTKAHEDSEIEANFTVGTALTTPQLGEIDSRWPRPWVFVRVCILSLMLYWGFLFAWDRFHNVNLIPGLIMIGSVAMPLSLLLFFFEVNVPRNVSLYQVIRLLLTGGLVSIIVSLFLFDLTAGLSNWLGAASAGIVEETGKVLTLLLVVRDKRFRWTLNGLLLGATVGAGFAIFESAGYALRAALGPGGDVAMRDTILHRGVLTLLGGHVLWTGLTGAALWRVREDKPFDRSMFSDPRFLRVLGVCMVLHMTWNANVALPIVGYYGKFMVLGAATWLLVLGMIQSGLRQVREAQAQEAMRRSGQMEAAVIPISTAMA</sequence>
<accession>A0A3D4VDV4</accession>
<dbReference type="Proteomes" id="UP000264071">
    <property type="component" value="Unassembled WGS sequence"/>
</dbReference>
<reference evidence="3 4" key="1">
    <citation type="journal article" date="2018" name="Nat. Biotechnol.">
        <title>A standardized bacterial taxonomy based on genome phylogeny substantially revises the tree of life.</title>
        <authorList>
            <person name="Parks D.H."/>
            <person name="Chuvochina M."/>
            <person name="Waite D.W."/>
            <person name="Rinke C."/>
            <person name="Skarshewski A."/>
            <person name="Chaumeil P.A."/>
            <person name="Hugenholtz P."/>
        </authorList>
    </citation>
    <scope>NUCLEOTIDE SEQUENCE [LARGE SCALE GENOMIC DNA]</scope>
    <source>
        <strain evidence="3">UBA8844</strain>
    </source>
</reference>
<dbReference type="SUPFAM" id="SSF49879">
    <property type="entry name" value="SMAD/FHA domain"/>
    <property type="match status" value="1"/>
</dbReference>
<dbReference type="GO" id="GO:0008237">
    <property type="term" value="F:metallopeptidase activity"/>
    <property type="evidence" value="ECO:0007669"/>
    <property type="project" value="UniProtKB-KW"/>
</dbReference>
<organism evidence="3 4">
    <name type="scientific">Gemmatimonas aurantiaca</name>
    <dbReference type="NCBI Taxonomy" id="173480"/>
    <lineage>
        <taxon>Bacteria</taxon>
        <taxon>Pseudomonadati</taxon>
        <taxon>Gemmatimonadota</taxon>
        <taxon>Gemmatimonadia</taxon>
        <taxon>Gemmatimonadales</taxon>
        <taxon>Gemmatimonadaceae</taxon>
        <taxon>Gemmatimonas</taxon>
    </lineage>
</organism>
<evidence type="ECO:0000313" key="3">
    <source>
        <dbReference type="EMBL" id="HCT58818.1"/>
    </source>
</evidence>
<evidence type="ECO:0000256" key="2">
    <source>
        <dbReference type="SAM" id="Phobius"/>
    </source>
</evidence>
<dbReference type="InterPro" id="IPR008984">
    <property type="entry name" value="SMAD_FHA_dom_sf"/>
</dbReference>
<feature type="transmembrane region" description="Helical" evidence="2">
    <location>
        <begin position="443"/>
        <end position="463"/>
    </location>
</feature>
<evidence type="ECO:0000256" key="1">
    <source>
        <dbReference type="SAM" id="MobiDB-lite"/>
    </source>
</evidence>
<dbReference type="AlphaFoldDB" id="A0A3D4VDV4"/>
<keyword evidence="3" id="KW-0645">Protease</keyword>
<feature type="transmembrane region" description="Helical" evidence="2">
    <location>
        <begin position="239"/>
        <end position="258"/>
    </location>
</feature>
<dbReference type="PANTHER" id="PTHR36844">
    <property type="entry name" value="PROTEASE PRSW"/>
    <property type="match status" value="1"/>
</dbReference>
<name>A0A3D4VDV4_9BACT</name>
<gene>
    <name evidence="3" type="ORF">DGD08_16585</name>
</gene>
<keyword evidence="2" id="KW-1133">Transmembrane helix</keyword>
<dbReference type="EMBL" id="DPIY01000012">
    <property type="protein sequence ID" value="HCT58818.1"/>
    <property type="molecule type" value="Genomic_DNA"/>
</dbReference>
<feature type="region of interest" description="Disordered" evidence="1">
    <location>
        <begin position="44"/>
        <end position="66"/>
    </location>
</feature>
<dbReference type="InterPro" id="IPR026898">
    <property type="entry name" value="PrsW"/>
</dbReference>
<feature type="transmembrane region" description="Helical" evidence="2">
    <location>
        <begin position="264"/>
        <end position="287"/>
    </location>
</feature>
<keyword evidence="2" id="KW-0812">Transmembrane</keyword>
<feature type="transmembrane region" description="Helical" evidence="2">
    <location>
        <begin position="299"/>
        <end position="319"/>
    </location>
</feature>
<dbReference type="CDD" id="cd00060">
    <property type="entry name" value="FHA"/>
    <property type="match status" value="1"/>
</dbReference>
<protein>
    <submittedName>
        <fullName evidence="3">PrsW family intramembrane metalloprotease</fullName>
    </submittedName>
</protein>
<keyword evidence="2" id="KW-0472">Membrane</keyword>
<dbReference type="Gene3D" id="2.60.200.20">
    <property type="match status" value="1"/>
</dbReference>
<dbReference type="GO" id="GO:0006508">
    <property type="term" value="P:proteolysis"/>
    <property type="evidence" value="ECO:0007669"/>
    <property type="project" value="UniProtKB-KW"/>
</dbReference>
<proteinExistence type="predicted"/>
<feature type="transmembrane region" description="Helical" evidence="2">
    <location>
        <begin position="402"/>
        <end position="422"/>
    </location>
</feature>
<dbReference type="Pfam" id="PF13367">
    <property type="entry name" value="PrsW-protease"/>
    <property type="match status" value="1"/>
</dbReference>
<dbReference type="PANTHER" id="PTHR36844:SF1">
    <property type="entry name" value="PROTEASE PRSW"/>
    <property type="match status" value="1"/>
</dbReference>
<feature type="transmembrane region" description="Helical" evidence="2">
    <location>
        <begin position="362"/>
        <end position="382"/>
    </location>
</feature>
<feature type="compositionally biased region" description="Low complexity" evidence="1">
    <location>
        <begin position="56"/>
        <end position="66"/>
    </location>
</feature>
<comment type="caution">
    <text evidence="3">The sequence shown here is derived from an EMBL/GenBank/DDBJ whole genome shotgun (WGS) entry which is preliminary data.</text>
</comment>
<keyword evidence="3" id="KW-0482">Metalloprotease</keyword>